<protein>
    <submittedName>
        <fullName evidence="1">Uncharacterized protein</fullName>
    </submittedName>
</protein>
<organism evidence="1 2">
    <name type="scientific">Cupriavidus oxalaticus</name>
    <dbReference type="NCBI Taxonomy" id="96344"/>
    <lineage>
        <taxon>Bacteria</taxon>
        <taxon>Pseudomonadati</taxon>
        <taxon>Pseudomonadota</taxon>
        <taxon>Betaproteobacteria</taxon>
        <taxon>Burkholderiales</taxon>
        <taxon>Burkholderiaceae</taxon>
        <taxon>Cupriavidus</taxon>
    </lineage>
</organism>
<evidence type="ECO:0000313" key="1">
    <source>
        <dbReference type="EMBL" id="SPC19391.1"/>
    </source>
</evidence>
<sequence>MASQTSTSVPAGVSRQCRVRMKPCWCATLKPLGETAIDVILAKQAPPSTGGIYVRDNPLMKPKFHEEFYLTPKFH</sequence>
<evidence type="ECO:0000313" key="2">
    <source>
        <dbReference type="Proteomes" id="UP000256862"/>
    </source>
</evidence>
<proteinExistence type="predicted"/>
<dbReference type="AlphaFoldDB" id="A0A976BGY2"/>
<dbReference type="EMBL" id="OGUS01000136">
    <property type="protein sequence ID" value="SPC19391.1"/>
    <property type="molecule type" value="Genomic_DNA"/>
</dbReference>
<comment type="caution">
    <text evidence="1">The sequence shown here is derived from an EMBL/GenBank/DDBJ whole genome shotgun (WGS) entry which is preliminary data.</text>
</comment>
<dbReference type="Proteomes" id="UP000256862">
    <property type="component" value="Plasmid CO2235_mp"/>
</dbReference>
<reference evidence="1 2" key="1">
    <citation type="submission" date="2018-01" db="EMBL/GenBank/DDBJ databases">
        <authorList>
            <person name="Clerissi C."/>
        </authorList>
    </citation>
    <scope>NUCLEOTIDE SEQUENCE [LARGE SCALE GENOMIC DNA]</scope>
    <source>
        <strain evidence="1">Cupriavidus oxalaticus LMG 2235</strain>
        <plasmid evidence="2">co2235_mp</plasmid>
    </source>
</reference>
<gene>
    <name evidence="1" type="ORF">CO2235_MP130126</name>
</gene>
<geneLocation type="plasmid" evidence="2">
    <name>co2235_mp</name>
</geneLocation>
<accession>A0A976BGY2</accession>
<name>A0A976BGY2_9BURK</name>